<gene>
    <name evidence="1" type="ORF">AZE42_03746</name>
</gene>
<dbReference type="EMBL" id="LVVM01001188">
    <property type="protein sequence ID" value="OJA19082.1"/>
    <property type="molecule type" value="Genomic_DNA"/>
</dbReference>
<keyword evidence="2" id="KW-1185">Reference proteome</keyword>
<evidence type="ECO:0000313" key="2">
    <source>
        <dbReference type="Proteomes" id="UP000183567"/>
    </source>
</evidence>
<evidence type="ECO:0000313" key="1">
    <source>
        <dbReference type="EMBL" id="OJA19082.1"/>
    </source>
</evidence>
<comment type="caution">
    <text evidence="1">The sequence shown here is derived from an EMBL/GenBank/DDBJ whole genome shotgun (WGS) entry which is preliminary data.</text>
</comment>
<dbReference type="Proteomes" id="UP000183567">
    <property type="component" value="Unassembled WGS sequence"/>
</dbReference>
<name>A0A1J8RBG5_9AGAM</name>
<accession>A0A1J8RBG5</accession>
<proteinExistence type="predicted"/>
<protein>
    <submittedName>
        <fullName evidence="1">Uncharacterized protein</fullName>
    </submittedName>
</protein>
<feature type="non-terminal residue" evidence="1">
    <location>
        <position position="11"/>
    </location>
</feature>
<organism evidence="1 2">
    <name type="scientific">Rhizopogon vesiculosus</name>
    <dbReference type="NCBI Taxonomy" id="180088"/>
    <lineage>
        <taxon>Eukaryota</taxon>
        <taxon>Fungi</taxon>
        <taxon>Dikarya</taxon>
        <taxon>Basidiomycota</taxon>
        <taxon>Agaricomycotina</taxon>
        <taxon>Agaricomycetes</taxon>
        <taxon>Agaricomycetidae</taxon>
        <taxon>Boletales</taxon>
        <taxon>Suillineae</taxon>
        <taxon>Rhizopogonaceae</taxon>
        <taxon>Rhizopogon</taxon>
    </lineage>
</organism>
<sequence>MHTVPRVWTIT</sequence>
<reference evidence="1 2" key="1">
    <citation type="submission" date="2016-03" db="EMBL/GenBank/DDBJ databases">
        <title>Comparative genomics of the ectomycorrhizal sister species Rhizopogon vinicolor and Rhizopogon vesiculosus (Basidiomycota: Boletales) reveals a divergence of the mating type B locus.</title>
        <authorList>
            <person name="Mujic A.B."/>
            <person name="Kuo A."/>
            <person name="Tritt A."/>
            <person name="Lipzen A."/>
            <person name="Chen C."/>
            <person name="Johnson J."/>
            <person name="Sharma A."/>
            <person name="Barry K."/>
            <person name="Grigoriev I.V."/>
            <person name="Spatafora J.W."/>
        </authorList>
    </citation>
    <scope>NUCLEOTIDE SEQUENCE [LARGE SCALE GENOMIC DNA]</scope>
    <source>
        <strain evidence="1 2">AM-OR11-056</strain>
    </source>
</reference>